<dbReference type="Pfam" id="PF08530">
    <property type="entry name" value="PepX_C"/>
    <property type="match status" value="1"/>
</dbReference>
<accession>A0ABT1QGK3</accession>
<dbReference type="GO" id="GO:0051213">
    <property type="term" value="F:dioxygenase activity"/>
    <property type="evidence" value="ECO:0007669"/>
    <property type="project" value="UniProtKB-KW"/>
</dbReference>
<keyword evidence="5" id="KW-0547">Nucleotide-binding</keyword>
<protein>
    <submittedName>
        <fullName evidence="5">ABC transporter ATP-binding protein</fullName>
    </submittedName>
</protein>
<evidence type="ECO:0000256" key="1">
    <source>
        <dbReference type="ARBA" id="ARBA00008645"/>
    </source>
</evidence>
<comment type="caution">
    <text evidence="5">The sequence shown here is derived from an EMBL/GenBank/DDBJ whole genome shotgun (WGS) entry which is preliminary data.</text>
</comment>
<dbReference type="InterPro" id="IPR029058">
    <property type="entry name" value="AB_hydrolase_fold"/>
</dbReference>
<keyword evidence="6" id="KW-1185">Reference proteome</keyword>
<keyword evidence="2" id="KW-0378">Hydrolase</keyword>
<dbReference type="InterPro" id="IPR008979">
    <property type="entry name" value="Galactose-bd-like_sf"/>
</dbReference>
<dbReference type="SUPFAM" id="SSF53474">
    <property type="entry name" value="alpha/beta-Hydrolases"/>
    <property type="match status" value="1"/>
</dbReference>
<dbReference type="GO" id="GO:0005524">
    <property type="term" value="F:ATP binding"/>
    <property type="evidence" value="ECO:0007669"/>
    <property type="project" value="UniProtKB-KW"/>
</dbReference>
<dbReference type="Gene3D" id="3.40.50.1820">
    <property type="entry name" value="alpha/beta hydrolase"/>
    <property type="match status" value="2"/>
</dbReference>
<feature type="chain" id="PRO_5045130960" evidence="3">
    <location>
        <begin position="25"/>
        <end position="581"/>
    </location>
</feature>
<reference evidence="5 6" key="1">
    <citation type="submission" date="2022-07" db="EMBL/GenBank/DDBJ databases">
        <title>Degradation activity of malathion, p-nitrophenol and potential low-temperature adaptation strategy of Rhodococcus sp. FXJ9.536.</title>
        <authorList>
            <person name="Huang J."/>
            <person name="Huang Y."/>
        </authorList>
    </citation>
    <scope>NUCLEOTIDE SEQUENCE [LARGE SCALE GENOMIC DNA]</scope>
    <source>
        <strain evidence="5 6">FXJ9.536</strain>
    </source>
</reference>
<dbReference type="Pfam" id="PF02129">
    <property type="entry name" value="Peptidase_S15"/>
    <property type="match status" value="1"/>
</dbReference>
<keyword evidence="5" id="KW-0560">Oxidoreductase</keyword>
<dbReference type="RefSeq" id="WP_255971859.1">
    <property type="nucleotide sequence ID" value="NZ_JANFQF010000018.1"/>
</dbReference>
<feature type="domain" description="Xaa-Pro dipeptidyl-peptidase C-terminal" evidence="4">
    <location>
        <begin position="361"/>
        <end position="577"/>
    </location>
</feature>
<dbReference type="Gene3D" id="2.60.120.260">
    <property type="entry name" value="Galactose-binding domain-like"/>
    <property type="match status" value="1"/>
</dbReference>
<dbReference type="EMBL" id="JANFQF010000018">
    <property type="protein sequence ID" value="MCQ4121370.1"/>
    <property type="molecule type" value="Genomic_DNA"/>
</dbReference>
<name>A0ABT1QGK3_9NOCA</name>
<organism evidence="5 6">
    <name type="scientific">Rhodococcus tibetensis</name>
    <dbReference type="NCBI Taxonomy" id="2965064"/>
    <lineage>
        <taxon>Bacteria</taxon>
        <taxon>Bacillati</taxon>
        <taxon>Actinomycetota</taxon>
        <taxon>Actinomycetes</taxon>
        <taxon>Mycobacteriales</taxon>
        <taxon>Nocardiaceae</taxon>
        <taxon>Rhodococcus</taxon>
    </lineage>
</organism>
<keyword evidence="5" id="KW-0067">ATP-binding</keyword>
<comment type="similarity">
    <text evidence="1">Belongs to the AB hydrolase superfamily.</text>
</comment>
<gene>
    <name evidence="5" type="ORF">NOF53_19745</name>
</gene>
<dbReference type="Proteomes" id="UP001524501">
    <property type="component" value="Unassembled WGS sequence"/>
</dbReference>
<keyword evidence="5" id="KW-0223">Dioxygenase</keyword>
<dbReference type="SMART" id="SM00939">
    <property type="entry name" value="PepX_C"/>
    <property type="match status" value="1"/>
</dbReference>
<dbReference type="InterPro" id="IPR000383">
    <property type="entry name" value="Xaa-Pro-like_dom"/>
</dbReference>
<evidence type="ECO:0000313" key="5">
    <source>
        <dbReference type="EMBL" id="MCQ4121370.1"/>
    </source>
</evidence>
<dbReference type="InterPro" id="IPR050261">
    <property type="entry name" value="FrsA_esterase"/>
</dbReference>
<evidence type="ECO:0000256" key="2">
    <source>
        <dbReference type="ARBA" id="ARBA00022801"/>
    </source>
</evidence>
<evidence type="ECO:0000313" key="6">
    <source>
        <dbReference type="Proteomes" id="UP001524501"/>
    </source>
</evidence>
<sequence>MTAWCTVLASTVVLTPIGAVPAGAGPTDVSVRTLYFDVSVGPDEDERCVVVGDLYVPTGVTAESRAPAVLTTNGFGGSKNDLVNSARMYAEGGYVVLAYSGLGFGGSSCKITLDHPEFDGRAARALVSYLGGSEGIAFADPGFTRPETPLDRVILDEPGDPRVGMTGASYGGAVQFAAASVDPRIDTIVPMITWNDLSHSMAPNGAEQTTGVDSSVPGAAKLLWTAGFFTQGVISPGAAGYQSDPARADGCPNFEPWVCPAFTNAIAQGIPDEESVRRFREVSVTSYVSRIRIPVLLIQGEQDTLFDLGEASATFDALRGQGTPVSMIWQRWGHGSLAHTPGDYDAKRPDARTQYVPMRIMAWLDHHLRGAPVDSGPAFSYFRPWVAYDGIAGPAYATSDTFPVGMPTPLHLSGDSELIPQPQSVVAGQQSFSTGAGGLPTGLAPPSMMHVGGLPPLQRPGSEAQWTTEPFAAPFDVVGSPVLRVRLGASTPPVVFAKIYDVRPDGTATTVEGLVTPARVLTTDSVVEITLSAIVHRFEPGHRLRVALSGADNNFRGGLTPARVTVTTGDPGQMLTVPVVP</sequence>
<dbReference type="PANTHER" id="PTHR22946">
    <property type="entry name" value="DIENELACTONE HYDROLASE DOMAIN-CONTAINING PROTEIN-RELATED"/>
    <property type="match status" value="1"/>
</dbReference>
<evidence type="ECO:0000256" key="3">
    <source>
        <dbReference type="SAM" id="SignalP"/>
    </source>
</evidence>
<dbReference type="SUPFAM" id="SSF49785">
    <property type="entry name" value="Galactose-binding domain-like"/>
    <property type="match status" value="1"/>
</dbReference>
<dbReference type="InterPro" id="IPR013736">
    <property type="entry name" value="Xaa-Pro_dipept_C"/>
</dbReference>
<feature type="signal peptide" evidence="3">
    <location>
        <begin position="1"/>
        <end position="24"/>
    </location>
</feature>
<proteinExistence type="inferred from homology"/>
<evidence type="ECO:0000259" key="4">
    <source>
        <dbReference type="SMART" id="SM00939"/>
    </source>
</evidence>
<keyword evidence="3" id="KW-0732">Signal</keyword>